<sequence length="782" mass="87808">MAATLILPWFFVLFSTLLHVSHAQIPPNISLGSNIIAGSNLSWRSLSGDFAFGFYPVSTGLYLVGIWFDKIQERALVWSPNRDSPAQRGSEIRLTFDGQLRLTYSNGSVQTIYSGAAASLGFMQNDGNFVLRDSNSGVIWQSFDSPTDTLLPGQVLVRGKKLFSNTNGTVDFSTGNFMLEMQFDGNLVLSAYHFSDPGYWYTATSNNVSLVFNQTSAFMYLVNDTRDNIYALTKNVTTPVGDYYHRATIDEYGNFQQYVFHKSNGSSWRSVWKAISEPCIVNSVCGVNGFCTSPDNETVTCNCLQGYLPLDPNSPSKGCRPETVLNYCEDPSARNFTVEVIDDADFPFQGFADLSRVRNVDVEGCKKALMDDCYTIAASLDKSTCIKKRMPLLNARKSNSTTGIKALIKVPIKIPNSGLPDGYKKKNSNTRAHLKAGLLTSGIFAFLFGAIALYYHPAARRLIRRRQFPNPTPIGINFREFTYQELREATNGFSKTLGRGSSAKVYSGVLNLNDIQIEIAVKKLEHVVEQGEKGFMTELKIIGRTHHKNLVRLLGFCIEDDHRLLVYELMKNGALSDFLFKDGERPSWSQRSEMALGIARGLLYLHEECESQIIHCDIKPQNVLLDVNYTAKIADFGFSKLMNKDQTRTKTGARGTMGYMAPEWLRNAPITTKVDIYSFGVMLLEISCARRHIELSRVEEESEEEDLILTNWALSCVRSGKLEKLVRHDSEVLSDFKRFERIVMVGLWCVHPDAILRPSMKKVTQMLEGTMEVEIPPLVYHQ</sequence>
<dbReference type="SMART" id="SM00108">
    <property type="entry name" value="B_lectin"/>
    <property type="match status" value="1"/>
</dbReference>
<evidence type="ECO:0000256" key="16">
    <source>
        <dbReference type="ARBA" id="ARBA00047899"/>
    </source>
</evidence>
<evidence type="ECO:0000256" key="3">
    <source>
        <dbReference type="ARBA" id="ARBA00022536"/>
    </source>
</evidence>
<dbReference type="CDD" id="cd00028">
    <property type="entry name" value="B_lectin"/>
    <property type="match status" value="1"/>
</dbReference>
<dbReference type="SUPFAM" id="SSF51110">
    <property type="entry name" value="alpha-D-mannose-specific plant lectins"/>
    <property type="match status" value="1"/>
</dbReference>
<dbReference type="PANTHER" id="PTHR47976:SF64">
    <property type="entry name" value="RECEPTOR-LIKE SERINE_THREONINE-PROTEIN KINASE"/>
    <property type="match status" value="1"/>
</dbReference>
<dbReference type="EMBL" id="GHES01044259">
    <property type="protein sequence ID" value="MPA74818.1"/>
    <property type="molecule type" value="Transcribed_RNA"/>
</dbReference>
<evidence type="ECO:0000256" key="11">
    <source>
        <dbReference type="ARBA" id="ARBA00022989"/>
    </source>
</evidence>
<dbReference type="FunFam" id="3.30.200.20:FF:000059">
    <property type="entry name" value="S-receptor-like serine/threonine-protein kinase"/>
    <property type="match status" value="1"/>
</dbReference>
<comment type="catalytic activity">
    <reaction evidence="17 18">
        <text>L-seryl-[protein] + ATP = O-phospho-L-seryl-[protein] + ADP + H(+)</text>
        <dbReference type="Rhea" id="RHEA:17989"/>
        <dbReference type="Rhea" id="RHEA-COMP:9863"/>
        <dbReference type="Rhea" id="RHEA-COMP:11604"/>
        <dbReference type="ChEBI" id="CHEBI:15378"/>
        <dbReference type="ChEBI" id="CHEBI:29999"/>
        <dbReference type="ChEBI" id="CHEBI:30616"/>
        <dbReference type="ChEBI" id="CHEBI:83421"/>
        <dbReference type="ChEBI" id="CHEBI:456216"/>
        <dbReference type="EC" id="2.7.11.1"/>
    </reaction>
</comment>
<dbReference type="PROSITE" id="PS00108">
    <property type="entry name" value="PROTEIN_KINASE_ST"/>
    <property type="match status" value="1"/>
</dbReference>
<dbReference type="SUPFAM" id="SSF56112">
    <property type="entry name" value="Protein kinase-like (PK-like)"/>
    <property type="match status" value="1"/>
</dbReference>
<dbReference type="InterPro" id="IPR001480">
    <property type="entry name" value="Bulb-type_lectin_dom"/>
</dbReference>
<keyword evidence="6 21" id="KW-0732">Signal</keyword>
<evidence type="ECO:0000256" key="13">
    <source>
        <dbReference type="ARBA" id="ARBA00023157"/>
    </source>
</evidence>
<dbReference type="Gene3D" id="2.90.10.10">
    <property type="entry name" value="Bulb-type lectin domain"/>
    <property type="match status" value="2"/>
</dbReference>
<dbReference type="InterPro" id="IPR000719">
    <property type="entry name" value="Prot_kinase_dom"/>
</dbReference>
<dbReference type="GO" id="GO:0004674">
    <property type="term" value="F:protein serine/threonine kinase activity"/>
    <property type="evidence" value="ECO:0007669"/>
    <property type="project" value="UniProtKB-KW"/>
</dbReference>
<dbReference type="FunFam" id="2.90.10.10:FF:000006">
    <property type="entry name" value="Serine/threonine-protein kinase"/>
    <property type="match status" value="1"/>
</dbReference>
<dbReference type="PROSITE" id="PS00107">
    <property type="entry name" value="PROTEIN_KINASE_ATP"/>
    <property type="match status" value="1"/>
</dbReference>
<dbReference type="Pfam" id="PF07714">
    <property type="entry name" value="PK_Tyr_Ser-Thr"/>
    <property type="match status" value="1"/>
</dbReference>
<keyword evidence="12 20" id="KW-0472">Membrane</keyword>
<dbReference type="GO" id="GO:0016020">
    <property type="term" value="C:membrane"/>
    <property type="evidence" value="ECO:0007669"/>
    <property type="project" value="UniProtKB-SubCell"/>
</dbReference>
<evidence type="ECO:0000259" key="23">
    <source>
        <dbReference type="PROSITE" id="PS50927"/>
    </source>
</evidence>
<keyword evidence="15" id="KW-0325">Glycoprotein</keyword>
<evidence type="ECO:0000256" key="21">
    <source>
        <dbReference type="SAM" id="SignalP"/>
    </source>
</evidence>
<dbReference type="Pfam" id="PF00954">
    <property type="entry name" value="S_locus_glycop"/>
    <property type="match status" value="1"/>
</dbReference>
<keyword evidence="2 18" id="KW-0723">Serine/threonine-protein kinase</keyword>
<dbReference type="AlphaFoldDB" id="A0A5B7C1T6"/>
<evidence type="ECO:0000313" key="24">
    <source>
        <dbReference type="EMBL" id="MPA74818.1"/>
    </source>
</evidence>
<feature type="domain" description="Protein kinase" evidence="22">
    <location>
        <begin position="491"/>
        <end position="782"/>
    </location>
</feature>
<evidence type="ECO:0000256" key="10">
    <source>
        <dbReference type="ARBA" id="ARBA00022840"/>
    </source>
</evidence>
<dbReference type="Gene3D" id="1.10.510.10">
    <property type="entry name" value="Transferase(Phosphotransferase) domain 1"/>
    <property type="match status" value="1"/>
</dbReference>
<keyword evidence="3" id="KW-0245">EGF-like domain</keyword>
<evidence type="ECO:0000256" key="20">
    <source>
        <dbReference type="SAM" id="Phobius"/>
    </source>
</evidence>
<keyword evidence="14 24" id="KW-0675">Receptor</keyword>
<dbReference type="PROSITE" id="PS50011">
    <property type="entry name" value="PROTEIN_KINASE_DOM"/>
    <property type="match status" value="1"/>
</dbReference>
<keyword evidence="13" id="KW-1015">Disulfide bond</keyword>
<dbReference type="GO" id="GO:0030246">
    <property type="term" value="F:carbohydrate binding"/>
    <property type="evidence" value="ECO:0007669"/>
    <property type="project" value="UniProtKB-KW"/>
</dbReference>
<evidence type="ECO:0000256" key="14">
    <source>
        <dbReference type="ARBA" id="ARBA00023170"/>
    </source>
</evidence>
<evidence type="ECO:0000256" key="4">
    <source>
        <dbReference type="ARBA" id="ARBA00022679"/>
    </source>
</evidence>
<comment type="subcellular location">
    <subcellularLocation>
        <location evidence="1">Membrane</location>
        <topology evidence="1">Single-pass type I membrane protein</topology>
    </subcellularLocation>
</comment>
<feature type="signal peptide" evidence="21">
    <location>
        <begin position="1"/>
        <end position="23"/>
    </location>
</feature>
<evidence type="ECO:0000256" key="19">
    <source>
        <dbReference type="PROSITE-ProRule" id="PRU10141"/>
    </source>
</evidence>
<dbReference type="InterPro" id="IPR036426">
    <property type="entry name" value="Bulb-type_lectin_dom_sf"/>
</dbReference>
<proteinExistence type="inferred from homology"/>
<dbReference type="SMART" id="SM00220">
    <property type="entry name" value="S_TKc"/>
    <property type="match status" value="1"/>
</dbReference>
<dbReference type="InterPro" id="IPR017441">
    <property type="entry name" value="Protein_kinase_ATP_BS"/>
</dbReference>
<evidence type="ECO:0000256" key="6">
    <source>
        <dbReference type="ARBA" id="ARBA00022729"/>
    </source>
</evidence>
<dbReference type="Gene3D" id="3.30.200.20">
    <property type="entry name" value="Phosphorylase Kinase, domain 1"/>
    <property type="match status" value="1"/>
</dbReference>
<dbReference type="InterPro" id="IPR011009">
    <property type="entry name" value="Kinase-like_dom_sf"/>
</dbReference>
<protein>
    <recommendedName>
        <fullName evidence="18">Receptor-like serine/threonine-protein kinase</fullName>
        <ecNumber evidence="18">2.7.11.1</ecNumber>
    </recommendedName>
</protein>
<evidence type="ECO:0000256" key="1">
    <source>
        <dbReference type="ARBA" id="ARBA00004479"/>
    </source>
</evidence>
<dbReference type="GO" id="GO:0106310">
    <property type="term" value="F:protein serine kinase activity"/>
    <property type="evidence" value="ECO:0007669"/>
    <property type="project" value="RHEA"/>
</dbReference>
<keyword evidence="8 18" id="KW-0547">Nucleotide-binding</keyword>
<evidence type="ECO:0000256" key="8">
    <source>
        <dbReference type="ARBA" id="ARBA00022741"/>
    </source>
</evidence>
<accession>A0A5B7C1T6</accession>
<dbReference type="GO" id="GO:0005524">
    <property type="term" value="F:ATP binding"/>
    <property type="evidence" value="ECO:0007669"/>
    <property type="project" value="UniProtKB-UniRule"/>
</dbReference>
<dbReference type="InterPro" id="IPR000858">
    <property type="entry name" value="S_locus_glycoprot_dom"/>
</dbReference>
<evidence type="ECO:0000256" key="7">
    <source>
        <dbReference type="ARBA" id="ARBA00022734"/>
    </source>
</evidence>
<feature type="transmembrane region" description="Helical" evidence="20">
    <location>
        <begin position="436"/>
        <end position="456"/>
    </location>
</feature>
<evidence type="ECO:0000256" key="15">
    <source>
        <dbReference type="ARBA" id="ARBA00023180"/>
    </source>
</evidence>
<reference evidence="24" key="1">
    <citation type="submission" date="2019-08" db="EMBL/GenBank/DDBJ databases">
        <title>Reference gene set and small RNA set construction with multiple tissues from Davidia involucrata Baill.</title>
        <authorList>
            <person name="Yang H."/>
            <person name="Zhou C."/>
            <person name="Li G."/>
            <person name="Wang J."/>
            <person name="Gao P."/>
            <person name="Wang M."/>
            <person name="Wang R."/>
            <person name="Zhao Y."/>
        </authorList>
    </citation>
    <scope>NUCLEOTIDE SEQUENCE</scope>
    <source>
        <tissue evidence="24">Mixed with DoveR01_LX</tissue>
    </source>
</reference>
<dbReference type="FunFam" id="1.10.510.10:FF:000237">
    <property type="entry name" value="G-type lectin S-receptor-like serine/threonine-protein kinase"/>
    <property type="match status" value="1"/>
</dbReference>
<dbReference type="InterPro" id="IPR051343">
    <property type="entry name" value="G-type_lectin_kinases/EP1-like"/>
</dbReference>
<keyword evidence="4 18" id="KW-0808">Transferase</keyword>
<keyword evidence="9 18" id="KW-0418">Kinase</keyword>
<comment type="similarity">
    <text evidence="18">Belongs to the protein kinase superfamily. Ser/Thr protein kinase family.</text>
</comment>
<dbReference type="Pfam" id="PF01453">
    <property type="entry name" value="B_lectin"/>
    <property type="match status" value="1"/>
</dbReference>
<evidence type="ECO:0000256" key="2">
    <source>
        <dbReference type="ARBA" id="ARBA00022527"/>
    </source>
</evidence>
<dbReference type="GO" id="GO:0048544">
    <property type="term" value="P:recognition of pollen"/>
    <property type="evidence" value="ECO:0007669"/>
    <property type="project" value="InterPro"/>
</dbReference>
<name>A0A5B7C1T6_DAVIN</name>
<evidence type="ECO:0000256" key="18">
    <source>
        <dbReference type="PIRNR" id="PIRNR000641"/>
    </source>
</evidence>
<dbReference type="PIRSF" id="PIRSF000641">
    <property type="entry name" value="SRK"/>
    <property type="match status" value="1"/>
</dbReference>
<evidence type="ECO:0000256" key="12">
    <source>
        <dbReference type="ARBA" id="ARBA00023136"/>
    </source>
</evidence>
<keyword evidence="10 18" id="KW-0067">ATP-binding</keyword>
<feature type="domain" description="Bulb-type lectin" evidence="23">
    <location>
        <begin position="26"/>
        <end position="144"/>
    </location>
</feature>
<keyword evidence="11 20" id="KW-1133">Transmembrane helix</keyword>
<dbReference type="InterPro" id="IPR008271">
    <property type="entry name" value="Ser/Thr_kinase_AS"/>
</dbReference>
<dbReference type="InterPro" id="IPR001245">
    <property type="entry name" value="Ser-Thr/Tyr_kinase_cat_dom"/>
</dbReference>
<gene>
    <name evidence="24" type="ORF">Din_044259</name>
</gene>
<evidence type="ECO:0000259" key="22">
    <source>
        <dbReference type="PROSITE" id="PS50011"/>
    </source>
</evidence>
<evidence type="ECO:0000256" key="9">
    <source>
        <dbReference type="ARBA" id="ARBA00022777"/>
    </source>
</evidence>
<dbReference type="InterPro" id="IPR024171">
    <property type="entry name" value="SRK-like_kinase"/>
</dbReference>
<evidence type="ECO:0000256" key="5">
    <source>
        <dbReference type="ARBA" id="ARBA00022692"/>
    </source>
</evidence>
<keyword evidence="7 24" id="KW-0430">Lectin</keyword>
<dbReference type="EC" id="2.7.11.1" evidence="18"/>
<feature type="chain" id="PRO_5022683705" description="Receptor-like serine/threonine-protein kinase" evidence="21">
    <location>
        <begin position="24"/>
        <end position="782"/>
    </location>
</feature>
<keyword evidence="5 20" id="KW-0812">Transmembrane</keyword>
<evidence type="ECO:0000256" key="17">
    <source>
        <dbReference type="ARBA" id="ARBA00048679"/>
    </source>
</evidence>
<feature type="binding site" evidence="19">
    <location>
        <position position="523"/>
    </location>
    <ligand>
        <name>ATP</name>
        <dbReference type="ChEBI" id="CHEBI:30616"/>
    </ligand>
</feature>
<organism evidence="24">
    <name type="scientific">Davidia involucrata</name>
    <name type="common">Dove tree</name>
    <dbReference type="NCBI Taxonomy" id="16924"/>
    <lineage>
        <taxon>Eukaryota</taxon>
        <taxon>Viridiplantae</taxon>
        <taxon>Streptophyta</taxon>
        <taxon>Embryophyta</taxon>
        <taxon>Tracheophyta</taxon>
        <taxon>Spermatophyta</taxon>
        <taxon>Magnoliopsida</taxon>
        <taxon>eudicotyledons</taxon>
        <taxon>Gunneridae</taxon>
        <taxon>Pentapetalae</taxon>
        <taxon>asterids</taxon>
        <taxon>Cornales</taxon>
        <taxon>Nyssaceae</taxon>
        <taxon>Davidia</taxon>
    </lineage>
</organism>
<dbReference type="PANTHER" id="PTHR47976">
    <property type="entry name" value="G-TYPE LECTIN S-RECEPTOR-LIKE SERINE/THREONINE-PROTEIN KINASE SD2-5"/>
    <property type="match status" value="1"/>
</dbReference>
<dbReference type="PROSITE" id="PS50927">
    <property type="entry name" value="BULB_LECTIN"/>
    <property type="match status" value="1"/>
</dbReference>
<comment type="catalytic activity">
    <reaction evidence="16 18">
        <text>L-threonyl-[protein] + ATP = O-phospho-L-threonyl-[protein] + ADP + H(+)</text>
        <dbReference type="Rhea" id="RHEA:46608"/>
        <dbReference type="Rhea" id="RHEA-COMP:11060"/>
        <dbReference type="Rhea" id="RHEA-COMP:11605"/>
        <dbReference type="ChEBI" id="CHEBI:15378"/>
        <dbReference type="ChEBI" id="CHEBI:30013"/>
        <dbReference type="ChEBI" id="CHEBI:30616"/>
        <dbReference type="ChEBI" id="CHEBI:61977"/>
        <dbReference type="ChEBI" id="CHEBI:456216"/>
        <dbReference type="EC" id="2.7.11.1"/>
    </reaction>
</comment>